<evidence type="ECO:0000256" key="1">
    <source>
        <dbReference type="SAM" id="MobiDB-lite"/>
    </source>
</evidence>
<dbReference type="KEGG" id="msei:MSEDJ_24780"/>
<sequence>MTVADVAARLAQGFPAVENTTAYVSACRSLGFTGVTDDALREQYGTEDGLDLVALQSDSDALTRAAAAADDAARLQASLTARLAGAWSGTGGTSAHDVLLRQAAAADATSGALHDAAAATSTLRDSLWAAVDAKVDAVLDVDDRPAAERGEWLDAARTVTSGGGDLAAASELVDQRVKPFVDNDIGAELLTEMRASFDRVTSAFDEAIARLEGCPSVPFDPPAGGTVPAAATAAAPAPAPAVPPMDPVAPVAPVAPPVPAPAALGGMGEGGMPSLGSGMTGLSGLSGFGQQLADLIGGFTGGGLQDDPGLGLGEEFDDQFDDEEPDLDEEDEPEDEPAEELEPVDEPAEDPVAEDPPAAEPPVDEPPAEVLPPPPAVTEPPPPPPPLPPAVPEALPAEKTACEIAAEELPSVGE</sequence>
<accession>A0A7I7QQ92</accession>
<dbReference type="AlphaFoldDB" id="A0A7I7QQ92"/>
<name>A0A7I7QQ92_9MYCO</name>
<feature type="compositionally biased region" description="Pro residues" evidence="1">
    <location>
        <begin position="369"/>
        <end position="391"/>
    </location>
</feature>
<keyword evidence="3" id="KW-1185">Reference proteome</keyword>
<gene>
    <name evidence="2" type="ORF">MSEDJ_24780</name>
</gene>
<dbReference type="Proteomes" id="UP000467193">
    <property type="component" value="Chromosome"/>
</dbReference>
<proteinExistence type="predicted"/>
<evidence type="ECO:0000313" key="2">
    <source>
        <dbReference type="EMBL" id="BBY28382.1"/>
    </source>
</evidence>
<dbReference type="EMBL" id="AP022588">
    <property type="protein sequence ID" value="BBY28382.1"/>
    <property type="molecule type" value="Genomic_DNA"/>
</dbReference>
<reference evidence="2 3" key="1">
    <citation type="journal article" date="2019" name="Emerg. Microbes Infect.">
        <title>Comprehensive subspecies identification of 175 nontuberculous mycobacteria species based on 7547 genomic profiles.</title>
        <authorList>
            <person name="Matsumoto Y."/>
            <person name="Kinjo T."/>
            <person name="Motooka D."/>
            <person name="Nabeya D."/>
            <person name="Jung N."/>
            <person name="Uechi K."/>
            <person name="Horii T."/>
            <person name="Iida T."/>
            <person name="Fujita J."/>
            <person name="Nakamura S."/>
        </authorList>
    </citation>
    <scope>NUCLEOTIDE SEQUENCE [LARGE SCALE GENOMIC DNA]</scope>
    <source>
        <strain evidence="2 3">JCM 17899</strain>
    </source>
</reference>
<protein>
    <submittedName>
        <fullName evidence="2">Uncharacterized protein</fullName>
    </submittedName>
</protein>
<organism evidence="2 3">
    <name type="scientific">Mycolicibacterium sediminis</name>
    <dbReference type="NCBI Taxonomy" id="1286180"/>
    <lineage>
        <taxon>Bacteria</taxon>
        <taxon>Bacillati</taxon>
        <taxon>Actinomycetota</taxon>
        <taxon>Actinomycetes</taxon>
        <taxon>Mycobacteriales</taxon>
        <taxon>Mycobacteriaceae</taxon>
        <taxon>Mycolicibacterium</taxon>
    </lineage>
</organism>
<feature type="region of interest" description="Disordered" evidence="1">
    <location>
        <begin position="304"/>
        <end position="414"/>
    </location>
</feature>
<feature type="compositionally biased region" description="Acidic residues" evidence="1">
    <location>
        <begin position="314"/>
        <end position="353"/>
    </location>
</feature>
<evidence type="ECO:0000313" key="3">
    <source>
        <dbReference type="Proteomes" id="UP000467193"/>
    </source>
</evidence>